<proteinExistence type="inferred from homology"/>
<dbReference type="InterPro" id="IPR002328">
    <property type="entry name" value="ADH_Zn_CS"/>
</dbReference>
<dbReference type="Gene3D" id="3.90.180.10">
    <property type="entry name" value="Medium-chain alcohol dehydrogenases, catalytic domain"/>
    <property type="match status" value="1"/>
</dbReference>
<dbReference type="SUPFAM" id="SSF50129">
    <property type="entry name" value="GroES-like"/>
    <property type="match status" value="1"/>
</dbReference>
<comment type="similarity">
    <text evidence="5">Belongs to the zinc-containing alcohol dehydrogenase family.</text>
</comment>
<dbReference type="PROSITE" id="PS00059">
    <property type="entry name" value="ADH_ZINC"/>
    <property type="match status" value="1"/>
</dbReference>
<comment type="cofactor">
    <cofactor evidence="1 5">
        <name>Zn(2+)</name>
        <dbReference type="ChEBI" id="CHEBI:29105"/>
    </cofactor>
</comment>
<comment type="caution">
    <text evidence="7">The sequence shown here is derived from an EMBL/GenBank/DDBJ whole genome shotgun (WGS) entry which is preliminary data.</text>
</comment>
<dbReference type="InterPro" id="IPR011032">
    <property type="entry name" value="GroES-like_sf"/>
</dbReference>
<dbReference type="EMBL" id="JBHLSV010000011">
    <property type="protein sequence ID" value="MFC0674394.1"/>
    <property type="molecule type" value="Genomic_DNA"/>
</dbReference>
<feature type="domain" description="Enoyl reductase (ER)" evidence="6">
    <location>
        <begin position="12"/>
        <end position="342"/>
    </location>
</feature>
<sequence>MKAIIKSGPQPGADLVTDFPEPTVADDQILIDIKATSVCGSDRSFYSWGPAAQSFDMSFPCVLGHEGSGVVIETGKAVTGFRVGDRVALDSHAPCGSCYQCRIGNGHNCNNGLLLAADIDGVFAERAAVPASMAFPIPDEMSFDVATLLEPAGVGWHAIQRADKQIAGNVVVVSGCGPIGLLIITYAQLLGAAEIIAIEPNPYRRGLAEQRGATVFAPGEDAQAYVDEVHGYRGGADLVFEVSGFAGAYPALFEILRRNGTFISVGHAGEPVPVHIANVLNKKEITMRGIYGRLLWDTWEDLSLMIRTGKLDLEWLITDRLEMGELGPVIDMLSGDSNKIMIYPNGIPAL</sequence>
<dbReference type="InterPro" id="IPR013154">
    <property type="entry name" value="ADH-like_N"/>
</dbReference>
<accession>A0ABV6RCU7</accession>
<dbReference type="SMART" id="SM00829">
    <property type="entry name" value="PKS_ER"/>
    <property type="match status" value="1"/>
</dbReference>
<name>A0ABV6RCU7_9MICO</name>
<evidence type="ECO:0000259" key="6">
    <source>
        <dbReference type="SMART" id="SM00829"/>
    </source>
</evidence>
<dbReference type="RefSeq" id="WP_376980446.1">
    <property type="nucleotide sequence ID" value="NZ_JBHLSV010000011.1"/>
</dbReference>
<dbReference type="InterPro" id="IPR036291">
    <property type="entry name" value="NAD(P)-bd_dom_sf"/>
</dbReference>
<evidence type="ECO:0000256" key="5">
    <source>
        <dbReference type="RuleBase" id="RU361277"/>
    </source>
</evidence>
<keyword evidence="8" id="KW-1185">Reference proteome</keyword>
<keyword evidence="3 5" id="KW-0862">Zinc</keyword>
<dbReference type="SUPFAM" id="SSF51735">
    <property type="entry name" value="NAD(P)-binding Rossmann-fold domains"/>
    <property type="match status" value="1"/>
</dbReference>
<dbReference type="Proteomes" id="UP001589793">
    <property type="component" value="Unassembled WGS sequence"/>
</dbReference>
<dbReference type="InterPro" id="IPR020843">
    <property type="entry name" value="ER"/>
</dbReference>
<dbReference type="InterPro" id="IPR013149">
    <property type="entry name" value="ADH-like_C"/>
</dbReference>
<dbReference type="Pfam" id="PF00107">
    <property type="entry name" value="ADH_zinc_N"/>
    <property type="match status" value="1"/>
</dbReference>
<evidence type="ECO:0000256" key="4">
    <source>
        <dbReference type="ARBA" id="ARBA00023002"/>
    </source>
</evidence>
<dbReference type="Gene3D" id="3.40.50.720">
    <property type="entry name" value="NAD(P)-binding Rossmann-like Domain"/>
    <property type="match status" value="1"/>
</dbReference>
<organism evidence="7 8">
    <name type="scientific">Brachybacterium hainanense</name>
    <dbReference type="NCBI Taxonomy" id="1541174"/>
    <lineage>
        <taxon>Bacteria</taxon>
        <taxon>Bacillati</taxon>
        <taxon>Actinomycetota</taxon>
        <taxon>Actinomycetes</taxon>
        <taxon>Micrococcales</taxon>
        <taxon>Dermabacteraceae</taxon>
        <taxon>Brachybacterium</taxon>
    </lineage>
</organism>
<evidence type="ECO:0000256" key="3">
    <source>
        <dbReference type="ARBA" id="ARBA00022833"/>
    </source>
</evidence>
<dbReference type="Pfam" id="PF08240">
    <property type="entry name" value="ADH_N"/>
    <property type="match status" value="1"/>
</dbReference>
<dbReference type="PANTHER" id="PTHR43401">
    <property type="entry name" value="L-THREONINE 3-DEHYDROGENASE"/>
    <property type="match status" value="1"/>
</dbReference>
<gene>
    <name evidence="7" type="ORF">ACFFF6_10560</name>
</gene>
<evidence type="ECO:0000256" key="2">
    <source>
        <dbReference type="ARBA" id="ARBA00022723"/>
    </source>
</evidence>
<keyword evidence="2 5" id="KW-0479">Metal-binding</keyword>
<dbReference type="InterPro" id="IPR050129">
    <property type="entry name" value="Zn_alcohol_dh"/>
</dbReference>
<reference evidence="7 8" key="1">
    <citation type="submission" date="2024-09" db="EMBL/GenBank/DDBJ databases">
        <authorList>
            <person name="Sun Q."/>
            <person name="Mori K."/>
        </authorList>
    </citation>
    <scope>NUCLEOTIDE SEQUENCE [LARGE SCALE GENOMIC DNA]</scope>
    <source>
        <strain evidence="7 8">CICC 10874</strain>
    </source>
</reference>
<protein>
    <submittedName>
        <fullName evidence="7">Zinc-binding dehydrogenase</fullName>
    </submittedName>
</protein>
<evidence type="ECO:0000256" key="1">
    <source>
        <dbReference type="ARBA" id="ARBA00001947"/>
    </source>
</evidence>
<dbReference type="PANTHER" id="PTHR43401:SF2">
    <property type="entry name" value="L-THREONINE 3-DEHYDROGENASE"/>
    <property type="match status" value="1"/>
</dbReference>
<keyword evidence="4" id="KW-0560">Oxidoreductase</keyword>
<evidence type="ECO:0000313" key="8">
    <source>
        <dbReference type="Proteomes" id="UP001589793"/>
    </source>
</evidence>
<evidence type="ECO:0000313" key="7">
    <source>
        <dbReference type="EMBL" id="MFC0674394.1"/>
    </source>
</evidence>